<dbReference type="GeneID" id="39873225"/>
<feature type="coiled-coil region" evidence="1">
    <location>
        <begin position="757"/>
        <end position="784"/>
    </location>
</feature>
<evidence type="ECO:0000256" key="2">
    <source>
        <dbReference type="SAM" id="Phobius"/>
    </source>
</evidence>
<dbReference type="VEuPathDB" id="PiroplasmaDB:BOVATA_009480"/>
<evidence type="ECO:0000313" key="3">
    <source>
        <dbReference type="EMBL" id="GBE59455.1"/>
    </source>
</evidence>
<dbReference type="RefSeq" id="XP_028865698.1">
    <property type="nucleotide sequence ID" value="XM_029009865.1"/>
</dbReference>
<evidence type="ECO:0000256" key="1">
    <source>
        <dbReference type="SAM" id="Coils"/>
    </source>
</evidence>
<feature type="coiled-coil region" evidence="1">
    <location>
        <begin position="102"/>
        <end position="158"/>
    </location>
</feature>
<organism evidence="3 4">
    <name type="scientific">Babesia ovata</name>
    <dbReference type="NCBI Taxonomy" id="189622"/>
    <lineage>
        <taxon>Eukaryota</taxon>
        <taxon>Sar</taxon>
        <taxon>Alveolata</taxon>
        <taxon>Apicomplexa</taxon>
        <taxon>Aconoidasida</taxon>
        <taxon>Piroplasmida</taxon>
        <taxon>Babesiidae</taxon>
        <taxon>Babesia</taxon>
    </lineage>
</organism>
<keyword evidence="1" id="KW-0175">Coiled coil</keyword>
<keyword evidence="4" id="KW-1185">Reference proteome</keyword>
<accession>A0A2H6K8Y1</accession>
<keyword evidence="2" id="KW-1133">Transmembrane helix</keyword>
<keyword evidence="2" id="KW-0472">Membrane</keyword>
<dbReference type="EMBL" id="BDSA01000001">
    <property type="protein sequence ID" value="GBE59455.1"/>
    <property type="molecule type" value="Genomic_DNA"/>
</dbReference>
<reference evidence="3 4" key="1">
    <citation type="journal article" date="2017" name="BMC Genomics">
        <title>Whole-genome assembly of Babesia ovata and comparative genomics between closely related pathogens.</title>
        <authorList>
            <person name="Yamagishi J."/>
            <person name="Asada M."/>
            <person name="Hakimi H."/>
            <person name="Tanaka T.Q."/>
            <person name="Sugimoto C."/>
            <person name="Kawazu S."/>
        </authorList>
    </citation>
    <scope>NUCLEOTIDE SEQUENCE [LARGE SCALE GENOMIC DNA]</scope>
    <source>
        <strain evidence="3 4">Miyake</strain>
    </source>
</reference>
<evidence type="ECO:0008006" key="5">
    <source>
        <dbReference type="Google" id="ProtNLM"/>
    </source>
</evidence>
<dbReference type="Proteomes" id="UP000236319">
    <property type="component" value="Unassembled WGS sequence"/>
</dbReference>
<proteinExistence type="predicted"/>
<gene>
    <name evidence="3" type="ORF">BOVATA_009480</name>
</gene>
<evidence type="ECO:0000313" key="4">
    <source>
        <dbReference type="Proteomes" id="UP000236319"/>
    </source>
</evidence>
<comment type="caution">
    <text evidence="3">The sequence shown here is derived from an EMBL/GenBank/DDBJ whole genome shotgun (WGS) entry which is preliminary data.</text>
</comment>
<protein>
    <recommendedName>
        <fullName evidence="5">C3H1-type domain-containing protein</fullName>
    </recommendedName>
</protein>
<name>A0A2H6K8Y1_9APIC</name>
<keyword evidence="2" id="KW-0812">Transmembrane</keyword>
<feature type="transmembrane region" description="Helical" evidence="2">
    <location>
        <begin position="1710"/>
        <end position="1733"/>
    </location>
</feature>
<sequence>MVRQPKKLTDCPENLRESIDWLIQVRHGGDRKGLQKLAEALKKFITEAIDDATSSLEQRKQQLECPEKYYSDRESSYCQTQQVDIQKLEDEIAGNSVTEFEKSKKKSNLDKLKKEKDDHYNEVHYLTDDARNKALGDIEERKSELKDLQSKLEALVGSKYSNINPAAKLLENLTDGLEKFLGFNSDSKGYDGKGIVYSDLDRLCDAVMAFLHGVLDSVKSEDVVVNYDNHIKKIHVNDQLSRVLGSLKASVGRGSGEFGTRVGNVAEWLRRYDDGVKEKNKEVTRQLDEFRNKEIGDKMTDINIAQHKSLRAIHKAYVQAITALGESITELKSNENGFAALDKDLKSKLTVPVEKIDQGIMMLKTSSENKMLADQANKLDEAVEEQKKTILHKLHMQFLDVSAKMSNLNGVKRYHFENINDKLKDFGVFIDNNFDRDYKEQIAWTFEEFKFAVTNACDTLNAHKNALKALVTEAQRQFDIIKIGVKAGFIRQGNVDLSIEDNWKKLCSKLETIVGDVTKKGQKKPDSLADIVEEVHKYAKRYGEDFESTVANWVENIVRGEAVKGLFEKYVSNNHGRTLFQGSLQDQGNGDILQELAPIVQKKIQIALGGITVDKKPGIKTGVDENLSEIVQYLRGYAKDVAGKHTQIVEDIEIALKGDPKFSLQQNDTFRSDLQAAVKATLGAIKSAVEGAAEEIENFRTKSQIKKLTKAIASVSSISTEINTGLVTGSLGGRIDTSLQGVKGAIDTLEKLIQSQSGEIERNIKDLNSDVEALEQIKKKDETQNGIIEIKKGEVLEKMLTLKSKLDENLFHIRHAVSQSESMLNSAINDVNDAVSEAREKSNEAITDAFNDITKEIRILFCRYKIADISAFRALVDDQLLAVQKIIEMDEVTGLKGMLNKLKEKYVKKIETNKFAAKSKFEDATENINNAFKFLFGSLERQTDFASDYGKVQPSQHALSNLLEMLKKSRHFDNHFTTHLERLNYALHDFVPRRFAMPCSILLDALRRGMSDFAQQLSHAYVNAYSGKIPTDSWVEDDTKSTKKPADKVLSTEGRNCAKVCLTILETLNGNMKTLRKRCYPNTTGEWHNKQINTHGKNPLGTFFEKCGYKVSKDTKGHEGHLLNKSKCNGKFIHGLLCGGIITKNVFVFNTNNDFEGSPIRKLHTHLGTYYRVSHHYIPPKPRAPSSIYQMLQWLLGLYFNPMYQKLEGHISQLFTGLKDEYKLNSDAFDIIVPDDIKKVITSRLDAKQLINSLKNVCLYSEDALIGILGRGHAEGRYACEFYVNTDNLLYPGSPAACFDMLSDILNRVYEQLCFVYKQCHNDYLSSGWRDCHYGRYIGGSSWSCNKFQCPNQDCDQKHNQTCGQKPDQHYGCGIKSPLQSFLEDGLPGFLPHSFKAPGCKLECTLPNHRGIPCKTPMGFGDIGVTASHTKIGKDLKDALLVFCGHEKSHLNKLCSYLQCLLRRPPQTLGDMFAFYHRFLEHWGSKDAMYKKTAFDESVRGANFGDPQTTLNVACIQQYSAHSGKTHEQGDLLGLLRCNQNKSPVVPCGAYLQPLTLGIHDIFSEHNASRYLSWIVYITETFYDLLKKLYDDCCNNCKKPSSRCYDKCCSKDCNVKYTDDSGNPKNPSTNDKHTADCYSIVKCRNAHPTLYAYGFTFGSPNDLSGSYGPQTRRTCKDFCTALQKVIAGESVLIQLIKEIEDFIWKIRQNFSITLLALWSLSLLYLLHITVVRLDLLRIRSHLKSPSSHRIAAQSLLAAARVKALGKITYLQA</sequence>